<comment type="caution">
    <text evidence="3">The sequence shown here is derived from an EMBL/GenBank/DDBJ whole genome shotgun (WGS) entry which is preliminary data.</text>
</comment>
<keyword evidence="1" id="KW-0732">Signal</keyword>
<dbReference type="SMART" id="SM00972">
    <property type="entry name" value="SCPU"/>
    <property type="match status" value="1"/>
</dbReference>
<dbReference type="PANTHER" id="PTHR37089:SF4">
    <property type="entry name" value="EXPORTED PROTEIN"/>
    <property type="match status" value="1"/>
</dbReference>
<evidence type="ECO:0000313" key="3">
    <source>
        <dbReference type="EMBL" id="MEG3157477.1"/>
    </source>
</evidence>
<feature type="chain" id="PRO_5046945630" evidence="1">
    <location>
        <begin position="24"/>
        <end position="170"/>
    </location>
</feature>
<dbReference type="InterPro" id="IPR007893">
    <property type="entry name" value="Spore_coat_U/FanG"/>
</dbReference>
<keyword evidence="4" id="KW-1185">Reference proteome</keyword>
<sequence length="170" mass="17185">MKLLNISLIAAAIACAAFAPAHAADNMDLDVTITIDKSCDVTSTGDVAFGNALASAGTVDAVGGLVTVQCTIGVPYDVALNAGNNGGSDVGARQMLHTNGTDAIAYQLYSDAGRSEVWGNTVDTNTVEGTGTGFGGPAFNRTHPIFARATIPGESPVGTYSDVITATVVF</sequence>
<dbReference type="InterPro" id="IPR053167">
    <property type="entry name" value="Spore_coat_component"/>
</dbReference>
<accession>A0ABU7YQ73</accession>
<dbReference type="EMBL" id="JAXGFO010000024">
    <property type="protein sequence ID" value="MEG3157477.1"/>
    <property type="molecule type" value="Genomic_DNA"/>
</dbReference>
<name>A0ABU7YQ73_9GAMM</name>
<evidence type="ECO:0000313" key="4">
    <source>
        <dbReference type="Proteomes" id="UP001334501"/>
    </source>
</evidence>
<feature type="domain" description="Spore coat protein U/FanG" evidence="2">
    <location>
        <begin position="29"/>
        <end position="167"/>
    </location>
</feature>
<dbReference type="PANTHER" id="PTHR37089">
    <property type="entry name" value="PROTEIN U-RELATED"/>
    <property type="match status" value="1"/>
</dbReference>
<dbReference type="Pfam" id="PF05229">
    <property type="entry name" value="SCPU"/>
    <property type="match status" value="1"/>
</dbReference>
<dbReference type="Proteomes" id="UP001334501">
    <property type="component" value="Unassembled WGS sequence"/>
</dbReference>
<feature type="signal peptide" evidence="1">
    <location>
        <begin position="1"/>
        <end position="23"/>
    </location>
</feature>
<organism evidence="3 4">
    <name type="scientific">Lysobacter zhanggongensis</name>
    <dbReference type="NCBI Taxonomy" id="1774951"/>
    <lineage>
        <taxon>Bacteria</taxon>
        <taxon>Pseudomonadati</taxon>
        <taxon>Pseudomonadota</taxon>
        <taxon>Gammaproteobacteria</taxon>
        <taxon>Lysobacterales</taxon>
        <taxon>Lysobacteraceae</taxon>
        <taxon>Lysobacter</taxon>
    </lineage>
</organism>
<dbReference type="PROSITE" id="PS51257">
    <property type="entry name" value="PROKAR_LIPOPROTEIN"/>
    <property type="match status" value="1"/>
</dbReference>
<proteinExistence type="predicted"/>
<evidence type="ECO:0000256" key="1">
    <source>
        <dbReference type="SAM" id="SignalP"/>
    </source>
</evidence>
<dbReference type="RefSeq" id="WP_412699647.1">
    <property type="nucleotide sequence ID" value="NZ_JAXGFO010000024.1"/>
</dbReference>
<gene>
    <name evidence="3" type="ORF">SNE33_06170</name>
</gene>
<protein>
    <submittedName>
        <fullName evidence="3">Spore coat U domain-containing protein</fullName>
    </submittedName>
</protein>
<reference evidence="3 4" key="1">
    <citation type="journal article" date="2017" name="Curr. Microbiol.">
        <title>Lysobacter zhanggongensis sp. nov. Isolated from a Pit Mud.</title>
        <authorList>
            <person name="Zhang X.F."/>
            <person name="Wang H.H."/>
            <person name="Sun X.Y."/>
            <person name="Pan C.M."/>
        </authorList>
    </citation>
    <scope>NUCLEOTIDE SEQUENCE [LARGE SCALE GENOMIC DNA]</scope>
    <source>
        <strain evidence="3 4">ZGLJ7-1</strain>
    </source>
</reference>
<evidence type="ECO:0000259" key="2">
    <source>
        <dbReference type="Pfam" id="PF05229"/>
    </source>
</evidence>